<dbReference type="PROSITE" id="PS50048">
    <property type="entry name" value="ZN2_CY6_FUNGAL_2"/>
    <property type="match status" value="1"/>
</dbReference>
<accession>A0A397VJG9</accession>
<dbReference type="AlphaFoldDB" id="A0A397VJG9"/>
<evidence type="ECO:0000313" key="4">
    <source>
        <dbReference type="Proteomes" id="UP000266673"/>
    </source>
</evidence>
<protein>
    <recommendedName>
        <fullName evidence="2">Zn(2)-C6 fungal-type domain-containing protein</fullName>
    </recommendedName>
</protein>
<dbReference type="CDD" id="cd00067">
    <property type="entry name" value="GAL4"/>
    <property type="match status" value="1"/>
</dbReference>
<dbReference type="Proteomes" id="UP000266673">
    <property type="component" value="Unassembled WGS sequence"/>
</dbReference>
<reference evidence="3 4" key="1">
    <citation type="submission" date="2018-06" db="EMBL/GenBank/DDBJ databases">
        <title>Comparative genomics reveals the genomic features of Rhizophagus irregularis, R. cerebriforme, R. diaphanum and Gigaspora rosea, and their symbiotic lifestyle signature.</title>
        <authorList>
            <person name="Morin E."/>
            <person name="San Clemente H."/>
            <person name="Chen E.C.H."/>
            <person name="De La Providencia I."/>
            <person name="Hainaut M."/>
            <person name="Kuo A."/>
            <person name="Kohler A."/>
            <person name="Murat C."/>
            <person name="Tang N."/>
            <person name="Roy S."/>
            <person name="Loubradou J."/>
            <person name="Henrissat B."/>
            <person name="Grigoriev I.V."/>
            <person name="Corradi N."/>
            <person name="Roux C."/>
            <person name="Martin F.M."/>
        </authorList>
    </citation>
    <scope>NUCLEOTIDE SEQUENCE [LARGE SCALE GENOMIC DNA]</scope>
    <source>
        <strain evidence="3 4">DAOM 194757</strain>
    </source>
</reference>
<dbReference type="GO" id="GO:0008270">
    <property type="term" value="F:zinc ion binding"/>
    <property type="evidence" value="ECO:0007669"/>
    <property type="project" value="InterPro"/>
</dbReference>
<dbReference type="Gene3D" id="4.10.240.10">
    <property type="entry name" value="Zn(2)-C6 fungal-type DNA-binding domain"/>
    <property type="match status" value="1"/>
</dbReference>
<organism evidence="3 4">
    <name type="scientific">Gigaspora rosea</name>
    <dbReference type="NCBI Taxonomy" id="44941"/>
    <lineage>
        <taxon>Eukaryota</taxon>
        <taxon>Fungi</taxon>
        <taxon>Fungi incertae sedis</taxon>
        <taxon>Mucoromycota</taxon>
        <taxon>Glomeromycotina</taxon>
        <taxon>Glomeromycetes</taxon>
        <taxon>Diversisporales</taxon>
        <taxon>Gigasporaceae</taxon>
        <taxon>Gigaspora</taxon>
    </lineage>
</organism>
<gene>
    <name evidence="3" type="ORF">C2G38_2036148</name>
</gene>
<dbReference type="SUPFAM" id="SSF57701">
    <property type="entry name" value="Zn2/Cys6 DNA-binding domain"/>
    <property type="match status" value="1"/>
</dbReference>
<keyword evidence="4" id="KW-1185">Reference proteome</keyword>
<keyword evidence="1" id="KW-0539">Nucleus</keyword>
<evidence type="ECO:0000259" key="2">
    <source>
        <dbReference type="PROSITE" id="PS50048"/>
    </source>
</evidence>
<dbReference type="GO" id="GO:0000981">
    <property type="term" value="F:DNA-binding transcription factor activity, RNA polymerase II-specific"/>
    <property type="evidence" value="ECO:0007669"/>
    <property type="project" value="InterPro"/>
</dbReference>
<evidence type="ECO:0000313" key="3">
    <source>
        <dbReference type="EMBL" id="RIB19316.1"/>
    </source>
</evidence>
<dbReference type="SMART" id="SM00066">
    <property type="entry name" value="GAL4"/>
    <property type="match status" value="1"/>
</dbReference>
<dbReference type="Pfam" id="PF00172">
    <property type="entry name" value="Zn_clus"/>
    <property type="match status" value="1"/>
</dbReference>
<dbReference type="InterPro" id="IPR001138">
    <property type="entry name" value="Zn2Cys6_DnaBD"/>
</dbReference>
<dbReference type="OrthoDB" id="2123952at2759"/>
<comment type="caution">
    <text evidence="3">The sequence shown here is derived from an EMBL/GenBank/DDBJ whole genome shotgun (WGS) entry which is preliminary data.</text>
</comment>
<dbReference type="InterPro" id="IPR036864">
    <property type="entry name" value="Zn2-C6_fun-type_DNA-bd_sf"/>
</dbReference>
<dbReference type="InterPro" id="IPR050797">
    <property type="entry name" value="Carb_Metab_Trans_Reg"/>
</dbReference>
<sequence>MPFSRQQRRQRGFYVTKACTNCQRKHTKCSGRETCERCALRNLECTFIESGKKRGPKTNDKLPEQIYVLNGSENDFEGTFMLSSIIPNFVQGHTSTLSTLSSPYEYLQRPDNIGKFTLYSNFYEKQEIHAFQEAEPFSYNAHIDTGYSMQISNLIDNSYISNNISFSYNDLFSDNNYIQQFHN</sequence>
<evidence type="ECO:0000256" key="1">
    <source>
        <dbReference type="ARBA" id="ARBA00023242"/>
    </source>
</evidence>
<dbReference type="PANTHER" id="PTHR31668">
    <property type="entry name" value="GLUCOSE TRANSPORT TRANSCRIPTION REGULATOR RGT1-RELATED-RELATED"/>
    <property type="match status" value="1"/>
</dbReference>
<feature type="domain" description="Zn(2)-C6 fungal-type" evidence="2">
    <location>
        <begin position="18"/>
        <end position="47"/>
    </location>
</feature>
<dbReference type="EMBL" id="QKWP01000482">
    <property type="protein sequence ID" value="RIB19316.1"/>
    <property type="molecule type" value="Genomic_DNA"/>
</dbReference>
<name>A0A397VJG9_9GLOM</name>
<proteinExistence type="predicted"/>